<evidence type="ECO:0000313" key="3">
    <source>
        <dbReference type="Proteomes" id="UP000076512"/>
    </source>
</evidence>
<protein>
    <submittedName>
        <fullName evidence="2">Uncharacterized protein</fullName>
    </submittedName>
</protein>
<comment type="caution">
    <text evidence="2">The sequence shown here is derived from an EMBL/GenBank/DDBJ whole genome shotgun (WGS) entry which is preliminary data.</text>
</comment>
<feature type="region of interest" description="Disordered" evidence="1">
    <location>
        <begin position="47"/>
        <end position="74"/>
    </location>
</feature>
<evidence type="ECO:0000313" key="2">
    <source>
        <dbReference type="EMBL" id="KZM69868.1"/>
    </source>
</evidence>
<dbReference type="EMBL" id="LWGR01000016">
    <property type="protein sequence ID" value="KZM69868.1"/>
    <property type="molecule type" value="Genomic_DNA"/>
</dbReference>
<sequence length="178" mass="19191">MNQAAHTVRRGFFEKGLLTVKLVSRLVVGAALVAVAMLPVAPAQADIGTGSSGGTASPTSPADDDSGAATDTATGTCSGTVDRRGFFYAHTYQYAYTSNGTVESEDHDFSFGGFLSDEEHARIIGARHTKWVIYRAKDFDLAVPYVSGAGLYLLDKRHDSDDLNNPKTDFNWIKLCDY</sequence>
<proteinExistence type="predicted"/>
<accession>A0A161X9T9</accession>
<dbReference type="AlphaFoldDB" id="A0A161X9T9"/>
<evidence type="ECO:0000256" key="1">
    <source>
        <dbReference type="SAM" id="MobiDB-lite"/>
    </source>
</evidence>
<gene>
    <name evidence="2" type="ORF">AWN90_04475</name>
</gene>
<dbReference type="RefSeq" id="WP_067577927.1">
    <property type="nucleotide sequence ID" value="NZ_JABMCZ010000003.1"/>
</dbReference>
<keyword evidence="3" id="KW-1185">Reference proteome</keyword>
<dbReference type="OrthoDB" id="4568879at2"/>
<dbReference type="Proteomes" id="UP000076512">
    <property type="component" value="Unassembled WGS sequence"/>
</dbReference>
<reference evidence="2 3" key="1">
    <citation type="submission" date="2016-04" db="EMBL/GenBank/DDBJ databases">
        <authorList>
            <person name="Evans L.H."/>
            <person name="Alamgir A."/>
            <person name="Owens N."/>
            <person name="Weber N.D."/>
            <person name="Virtaneva K."/>
            <person name="Barbian K."/>
            <person name="Babar A."/>
            <person name="Rosenke K."/>
        </authorList>
    </citation>
    <scope>NUCLEOTIDE SEQUENCE [LARGE SCALE GENOMIC DNA]</scope>
    <source>
        <strain evidence="2 3">IFM 0406</strain>
    </source>
</reference>
<name>A0A161X9T9_9NOCA</name>
<organism evidence="2 3">
    <name type="scientific">Nocardia terpenica</name>
    <dbReference type="NCBI Taxonomy" id="455432"/>
    <lineage>
        <taxon>Bacteria</taxon>
        <taxon>Bacillati</taxon>
        <taxon>Actinomycetota</taxon>
        <taxon>Actinomycetes</taxon>
        <taxon>Mycobacteriales</taxon>
        <taxon>Nocardiaceae</taxon>
        <taxon>Nocardia</taxon>
    </lineage>
</organism>